<comment type="caution">
    <text evidence="1">The sequence shown here is derived from an EMBL/GenBank/DDBJ whole genome shotgun (WGS) entry which is preliminary data.</text>
</comment>
<evidence type="ECO:0000313" key="2">
    <source>
        <dbReference type="Proteomes" id="UP001066455"/>
    </source>
</evidence>
<protein>
    <submittedName>
        <fullName evidence="1">Uncharacterized protein</fullName>
    </submittedName>
</protein>
<dbReference type="Proteomes" id="UP001066455">
    <property type="component" value="Unassembled WGS sequence"/>
</dbReference>
<dbReference type="EMBL" id="JALAXI010000012">
    <property type="protein sequence ID" value="MCY9281171.1"/>
    <property type="molecule type" value="Genomic_DNA"/>
</dbReference>
<dbReference type="AlphaFoldDB" id="A0AA90ETE7"/>
<gene>
    <name evidence="1" type="ORF">MOE73_13960</name>
</gene>
<reference evidence="1" key="1">
    <citation type="submission" date="2022-02" db="EMBL/GenBank/DDBJ databases">
        <title>Crop Bioprotection Bacillus Genome Sequencing.</title>
        <authorList>
            <person name="Dunlap C."/>
        </authorList>
    </citation>
    <scope>NUCLEOTIDE SEQUENCE</scope>
    <source>
        <strain evidence="1">T20C14</strain>
    </source>
</reference>
<evidence type="ECO:0000313" key="1">
    <source>
        <dbReference type="EMBL" id="MCY9281171.1"/>
    </source>
</evidence>
<dbReference type="RefSeq" id="WP_268297275.1">
    <property type="nucleotide sequence ID" value="NZ_JALAJD010000006.1"/>
</dbReference>
<sequence length="86" mass="10148">MLQQLFSHLHDKPAISLKTILYQKSLSYFAFLLDGIKQMNYIMFLKECKEHFIIFPVRASMSLWIVAKKKTNTKAKQAVRPNCTRR</sequence>
<name>A0AA90ETE7_9BACI</name>
<organism evidence="1 2">
    <name type="scientific">Bacillus haynesii</name>
    <dbReference type="NCBI Taxonomy" id="1925021"/>
    <lineage>
        <taxon>Bacteria</taxon>
        <taxon>Bacillati</taxon>
        <taxon>Bacillota</taxon>
        <taxon>Bacilli</taxon>
        <taxon>Bacillales</taxon>
        <taxon>Bacillaceae</taxon>
        <taxon>Bacillus</taxon>
    </lineage>
</organism>
<proteinExistence type="predicted"/>
<accession>A0AA90ETE7</accession>